<accession>A0A5D4R3H0</accession>
<dbReference type="AlphaFoldDB" id="A0A5D4R3H0"/>
<proteinExistence type="predicted"/>
<comment type="caution">
    <text evidence="1">The sequence shown here is derived from an EMBL/GenBank/DDBJ whole genome shotgun (WGS) entry which is preliminary data.</text>
</comment>
<evidence type="ECO:0000313" key="2">
    <source>
        <dbReference type="Proteomes" id="UP000322139"/>
    </source>
</evidence>
<sequence length="179" mass="20302">MKKYFLAAVIAILGIAFWYYSPKNIHRDLSGLIYQLGEAENGKKVNIKIDGQQRFTMTGDRIFEGTIEIEGQSISVPPEDRKMELKFDQNNSAHVSYVHFPHKNGISNTEIIPFGQIHAAKSFSRLTIQKFNKDGVWTGSEGMMIAAPADNWKEAIRLSDDLIEEYQLNGNVFMEAKTE</sequence>
<organism evidence="1 2">
    <name type="scientific">Bacillus infantis</name>
    <dbReference type="NCBI Taxonomy" id="324767"/>
    <lineage>
        <taxon>Bacteria</taxon>
        <taxon>Bacillati</taxon>
        <taxon>Bacillota</taxon>
        <taxon>Bacilli</taxon>
        <taxon>Bacillales</taxon>
        <taxon>Bacillaceae</taxon>
        <taxon>Bacillus</taxon>
    </lineage>
</organism>
<dbReference type="Proteomes" id="UP000322139">
    <property type="component" value="Unassembled WGS sequence"/>
</dbReference>
<gene>
    <name evidence="1" type="ORF">FZD51_17815</name>
</gene>
<dbReference type="RefSeq" id="WP_148976005.1">
    <property type="nucleotide sequence ID" value="NZ_JBNIKU010000003.1"/>
</dbReference>
<protein>
    <submittedName>
        <fullName evidence="1">Uncharacterized protein</fullName>
    </submittedName>
</protein>
<evidence type="ECO:0000313" key="1">
    <source>
        <dbReference type="EMBL" id="TYS45905.1"/>
    </source>
</evidence>
<reference evidence="1 2" key="1">
    <citation type="submission" date="2019-08" db="EMBL/GenBank/DDBJ databases">
        <title>Bacillus genomes from the desert of Cuatro Cienegas, Coahuila.</title>
        <authorList>
            <person name="Olmedo-Alvarez G."/>
        </authorList>
    </citation>
    <scope>NUCLEOTIDE SEQUENCE [LARGE SCALE GENOMIC DNA]</scope>
    <source>
        <strain evidence="1 2">CH446_14T</strain>
    </source>
</reference>
<dbReference type="EMBL" id="VTER01000009">
    <property type="protein sequence ID" value="TYS45905.1"/>
    <property type="molecule type" value="Genomic_DNA"/>
</dbReference>
<name>A0A5D4R3H0_9BACI</name>